<evidence type="ECO:0000256" key="10">
    <source>
        <dbReference type="PROSITE-ProRule" id="PRU00042"/>
    </source>
</evidence>
<feature type="domain" description="C2H2-type" evidence="11">
    <location>
        <begin position="422"/>
        <end position="454"/>
    </location>
</feature>
<keyword evidence="8" id="KW-0804">Transcription</keyword>
<keyword evidence="13" id="KW-1185">Reference proteome</keyword>
<dbReference type="FunFam" id="3.30.160.60:FF:000679">
    <property type="entry name" value="Zinc finger protein 341"/>
    <property type="match status" value="1"/>
</dbReference>
<feature type="domain" description="C2H2-type" evidence="11">
    <location>
        <begin position="218"/>
        <end position="245"/>
    </location>
</feature>
<dbReference type="AlphaFoldDB" id="A0A423SJ09"/>
<dbReference type="GO" id="GO:0008270">
    <property type="term" value="F:zinc ion binding"/>
    <property type="evidence" value="ECO:0007669"/>
    <property type="project" value="UniProtKB-KW"/>
</dbReference>
<dbReference type="Proteomes" id="UP000283509">
    <property type="component" value="Unassembled WGS sequence"/>
</dbReference>
<proteinExistence type="predicted"/>
<name>A0A423SJ09_PENVA</name>
<keyword evidence="6" id="KW-0805">Transcription regulation</keyword>
<dbReference type="Pfam" id="PF13912">
    <property type="entry name" value="zf-C2H2_6"/>
    <property type="match status" value="2"/>
</dbReference>
<keyword evidence="3" id="KW-0677">Repeat</keyword>
<dbReference type="GO" id="GO:0000981">
    <property type="term" value="F:DNA-binding transcription factor activity, RNA polymerase II-specific"/>
    <property type="evidence" value="ECO:0007669"/>
    <property type="project" value="TreeGrafter"/>
</dbReference>
<feature type="domain" description="C2H2-type" evidence="11">
    <location>
        <begin position="246"/>
        <end position="275"/>
    </location>
</feature>
<feature type="domain" description="C2H2-type" evidence="11">
    <location>
        <begin position="117"/>
        <end position="144"/>
    </location>
</feature>
<dbReference type="SMART" id="SM00355">
    <property type="entry name" value="ZnF_C2H2"/>
    <property type="match status" value="10"/>
</dbReference>
<evidence type="ECO:0000256" key="9">
    <source>
        <dbReference type="ARBA" id="ARBA00023242"/>
    </source>
</evidence>
<feature type="domain" description="C2H2-type" evidence="11">
    <location>
        <begin position="367"/>
        <end position="394"/>
    </location>
</feature>
<keyword evidence="7" id="KW-0238">DNA-binding</keyword>
<comment type="caution">
    <text evidence="12">The sequence shown here is derived from an EMBL/GenBank/DDBJ whole genome shotgun (WGS) entry which is preliminary data.</text>
</comment>
<feature type="domain" description="C2H2-type" evidence="11">
    <location>
        <begin position="339"/>
        <end position="366"/>
    </location>
</feature>
<dbReference type="InterPro" id="IPR036236">
    <property type="entry name" value="Znf_C2H2_sf"/>
</dbReference>
<accession>A0A423SJ09</accession>
<feature type="domain" description="C2H2-type" evidence="11">
    <location>
        <begin position="145"/>
        <end position="167"/>
    </location>
</feature>
<evidence type="ECO:0000256" key="7">
    <source>
        <dbReference type="ARBA" id="ARBA00023125"/>
    </source>
</evidence>
<gene>
    <name evidence="12" type="ORF">C7M84_017866</name>
</gene>
<keyword evidence="5" id="KW-0862">Zinc</keyword>
<keyword evidence="9" id="KW-0539">Nucleus</keyword>
<organism evidence="12 13">
    <name type="scientific">Penaeus vannamei</name>
    <name type="common">Whiteleg shrimp</name>
    <name type="synonym">Litopenaeus vannamei</name>
    <dbReference type="NCBI Taxonomy" id="6689"/>
    <lineage>
        <taxon>Eukaryota</taxon>
        <taxon>Metazoa</taxon>
        <taxon>Ecdysozoa</taxon>
        <taxon>Arthropoda</taxon>
        <taxon>Crustacea</taxon>
        <taxon>Multicrustacea</taxon>
        <taxon>Malacostraca</taxon>
        <taxon>Eumalacostraca</taxon>
        <taxon>Eucarida</taxon>
        <taxon>Decapoda</taxon>
        <taxon>Dendrobranchiata</taxon>
        <taxon>Penaeoidea</taxon>
        <taxon>Penaeidae</taxon>
        <taxon>Penaeus</taxon>
    </lineage>
</organism>
<evidence type="ECO:0000313" key="13">
    <source>
        <dbReference type="Proteomes" id="UP000283509"/>
    </source>
</evidence>
<dbReference type="OrthoDB" id="10064525at2759"/>
<dbReference type="PROSITE" id="PS50157">
    <property type="entry name" value="ZINC_FINGER_C2H2_2"/>
    <property type="match status" value="10"/>
</dbReference>
<protein>
    <recommendedName>
        <fullName evidence="11">C2H2-type domain-containing protein</fullName>
    </recommendedName>
</protein>
<feature type="domain" description="C2H2-type" evidence="11">
    <location>
        <begin position="313"/>
        <end position="340"/>
    </location>
</feature>
<dbReference type="FunFam" id="3.30.160.60:FF:001498">
    <property type="entry name" value="Zinc finger protein 404"/>
    <property type="match status" value="1"/>
</dbReference>
<evidence type="ECO:0000256" key="4">
    <source>
        <dbReference type="ARBA" id="ARBA00022771"/>
    </source>
</evidence>
<dbReference type="PANTHER" id="PTHR23235">
    <property type="entry name" value="KRUEPPEL-LIKE TRANSCRIPTION FACTOR"/>
    <property type="match status" value="1"/>
</dbReference>
<dbReference type="PANTHER" id="PTHR23235:SF120">
    <property type="entry name" value="KRUPPEL-LIKE FACTOR 15"/>
    <property type="match status" value="1"/>
</dbReference>
<evidence type="ECO:0000256" key="5">
    <source>
        <dbReference type="ARBA" id="ARBA00022833"/>
    </source>
</evidence>
<evidence type="ECO:0000256" key="6">
    <source>
        <dbReference type="ARBA" id="ARBA00023015"/>
    </source>
</evidence>
<evidence type="ECO:0000256" key="8">
    <source>
        <dbReference type="ARBA" id="ARBA00023163"/>
    </source>
</evidence>
<evidence type="ECO:0000313" key="12">
    <source>
        <dbReference type="EMBL" id="ROT64215.1"/>
    </source>
</evidence>
<feature type="domain" description="C2H2-type" evidence="11">
    <location>
        <begin position="395"/>
        <end position="422"/>
    </location>
</feature>
<evidence type="ECO:0000256" key="3">
    <source>
        <dbReference type="ARBA" id="ARBA00022737"/>
    </source>
</evidence>
<dbReference type="Pfam" id="PF00096">
    <property type="entry name" value="zf-C2H2"/>
    <property type="match status" value="5"/>
</dbReference>
<dbReference type="GO" id="GO:0005634">
    <property type="term" value="C:nucleus"/>
    <property type="evidence" value="ECO:0007669"/>
    <property type="project" value="UniProtKB-SubCell"/>
</dbReference>
<reference evidence="12 13" key="2">
    <citation type="submission" date="2019-01" db="EMBL/GenBank/DDBJ databases">
        <title>The decoding of complex shrimp genome reveals the adaptation for benthos swimmer, frequently molting mechanism and breeding impact on genome.</title>
        <authorList>
            <person name="Sun Y."/>
            <person name="Gao Y."/>
            <person name="Yu Y."/>
        </authorList>
    </citation>
    <scope>NUCLEOTIDE SEQUENCE [LARGE SCALE GENOMIC DNA]</scope>
    <source>
        <tissue evidence="12">Muscle</tissue>
    </source>
</reference>
<dbReference type="FunFam" id="3.30.160.60:FF:000618">
    <property type="entry name" value="zinc finger protein 341 isoform X1"/>
    <property type="match status" value="1"/>
</dbReference>
<dbReference type="Gene3D" id="3.30.160.60">
    <property type="entry name" value="Classic Zinc Finger"/>
    <property type="match status" value="7"/>
</dbReference>
<dbReference type="InterPro" id="IPR013087">
    <property type="entry name" value="Znf_C2H2_type"/>
</dbReference>
<evidence type="ECO:0000256" key="2">
    <source>
        <dbReference type="ARBA" id="ARBA00022723"/>
    </source>
</evidence>
<sequence length="725" mass="80590">MVLPLPGGLQTTNFMPATSGNKTLSSAVSPLLTTTAAVNPPLDVGSSLSPSQTLTTMVGVGDASEGDGGGGGGVPNQGEVTGEEKDDVACYNHEFFHGGMAKTAPSKNEPMKLKPKHKCPFCGKEFSKNFDLQQHIRSHTGEKPFQCIVCGRAFTQKSNVKKHMATHRVWPAGSLSDTLPKDPIKKLMMSTNIDMVPQMELLEERTVMKEEVLVDDSYVCQFCGHALGSYVELRTHMKLHAHQKVYKCIQKNCDLAFDDLDSFLDHIRTHDRDLQYRCHTCSKVFSSLKTLGFHQYEHSMYPQPKKTVGPSYFRCTKCMNKYASAEALEHHLRTSSHHYPCKQCGKVFTSERLLRRHLHVHGTVNPFMCAQCSKEFKSEYSLKLHQLIHTGEKPYECHICKTAFNRRDKLKRHMLIHEAKKLKCPFRTTLGCLREFSRPDKLRLHMMTHAGGRARRGRGRGRGSSAGRLERQVKTEIIPPDDVKCSICHLPIQPGEDHDHKCLTEDNVEGHGDGLEDTAFATSSSRSGRLRPIRQAVVRRARDQATSRRGEVQHQQDDILTVPSVEAITKVDGDADTQNVEIIYIPFSIPLARPIQAELIRAMSSDEAGHVDSEILEGGPTITLDSTTSSLLVGSGTMVPLVSPSTVEEVDPLDVTNLSKDNQELQVMYNTSTAELSSAGPTELVETQLNNSHIHGSQLVHDTTIDESQLPHPHLTHLNILPDQT</sequence>
<keyword evidence="4 10" id="KW-0863">Zinc-finger</keyword>
<evidence type="ECO:0000259" key="11">
    <source>
        <dbReference type="PROSITE" id="PS50157"/>
    </source>
</evidence>
<dbReference type="PROSITE" id="PS00028">
    <property type="entry name" value="ZINC_FINGER_C2H2_1"/>
    <property type="match status" value="8"/>
</dbReference>
<dbReference type="FunFam" id="3.30.160.60:FF:000045">
    <property type="entry name" value="ZFP69 zinc finger protein B"/>
    <property type="match status" value="1"/>
</dbReference>
<dbReference type="SUPFAM" id="SSF57667">
    <property type="entry name" value="beta-beta-alpha zinc fingers"/>
    <property type="match status" value="4"/>
</dbReference>
<feature type="domain" description="C2H2-type" evidence="11">
    <location>
        <begin position="276"/>
        <end position="299"/>
    </location>
</feature>
<comment type="subcellular location">
    <subcellularLocation>
        <location evidence="1">Nucleus</location>
    </subcellularLocation>
</comment>
<keyword evidence="2" id="KW-0479">Metal-binding</keyword>
<evidence type="ECO:0000256" key="1">
    <source>
        <dbReference type="ARBA" id="ARBA00004123"/>
    </source>
</evidence>
<dbReference type="GO" id="GO:0000978">
    <property type="term" value="F:RNA polymerase II cis-regulatory region sequence-specific DNA binding"/>
    <property type="evidence" value="ECO:0007669"/>
    <property type="project" value="TreeGrafter"/>
</dbReference>
<reference evidence="12 13" key="1">
    <citation type="submission" date="2018-04" db="EMBL/GenBank/DDBJ databases">
        <authorList>
            <person name="Zhang X."/>
            <person name="Yuan J."/>
            <person name="Li F."/>
            <person name="Xiang J."/>
        </authorList>
    </citation>
    <scope>NUCLEOTIDE SEQUENCE [LARGE SCALE GENOMIC DNA]</scope>
    <source>
        <tissue evidence="12">Muscle</tissue>
    </source>
</reference>
<dbReference type="EMBL" id="QCYY01003298">
    <property type="protein sequence ID" value="ROT64215.1"/>
    <property type="molecule type" value="Genomic_DNA"/>
</dbReference>